<gene>
    <name evidence="1" type="ORF">GBF38_017188</name>
</gene>
<reference evidence="1" key="1">
    <citation type="submission" date="2020-04" db="EMBL/GenBank/DDBJ databases">
        <title>A chromosome-scale assembly and high-density genetic map of the yellow drum (Nibea albiflora) genome.</title>
        <authorList>
            <person name="Xu D."/>
            <person name="Zhang W."/>
            <person name="Chen R."/>
            <person name="Tan P."/>
            <person name="Wang L."/>
            <person name="Song H."/>
            <person name="Tian L."/>
            <person name="Zhu Q."/>
            <person name="Wang B."/>
        </authorList>
    </citation>
    <scope>NUCLEOTIDE SEQUENCE</scope>
    <source>
        <strain evidence="1">ZJHYS-2018</strain>
    </source>
</reference>
<dbReference type="Proteomes" id="UP000805704">
    <property type="component" value="Chromosome 8"/>
</dbReference>
<evidence type="ECO:0000313" key="2">
    <source>
        <dbReference type="Proteomes" id="UP000805704"/>
    </source>
</evidence>
<evidence type="ECO:0000313" key="1">
    <source>
        <dbReference type="EMBL" id="KAG8000716.1"/>
    </source>
</evidence>
<sequence>MVPIALLSTVLRAGITERKSCIETLHRDIEKLQEDIRVKQSTVIHNKENAKSMKATNGLLLQYEQRLKEELESGKAGYMRDIVSGQQAIKEPEKQLDPHTEEDSDSSIDISSLHLNQTEISEDGRETSVDANAEKIHKENKDQDASICSPFPGETTNKLWSSQLDEQRCQDVVHAEEEDQETEPRDQVLDSTVSEVEEVVEQEEMEERVAVDEEQAPGKEHNEELAAFPESSPQRTNPQPSPETAKAVSSTATFPFDFSPGRSPHQGTSDTKSPAFLFSLNSEPSTPGFFGLGFDVGPSQDEVRTEQKGIRDETEIIVFWFWNYFQVSLQDSSFAFPGSFFNEKKTTESKSSSSSDFLFGQPEQSEDFQFVFNHKSPQTPNKDNTGDDFPFSFNF</sequence>
<proteinExistence type="predicted"/>
<accession>A0ACB7EFB2</accession>
<dbReference type="EMBL" id="CM024796">
    <property type="protein sequence ID" value="KAG8000716.1"/>
    <property type="molecule type" value="Genomic_DNA"/>
</dbReference>
<comment type="caution">
    <text evidence="1">The sequence shown here is derived from an EMBL/GenBank/DDBJ whole genome shotgun (WGS) entry which is preliminary data.</text>
</comment>
<name>A0ACB7EFB2_NIBAL</name>
<organism evidence="1 2">
    <name type="scientific">Nibea albiflora</name>
    <name type="common">Yellow drum</name>
    <name type="synonym">Corvina albiflora</name>
    <dbReference type="NCBI Taxonomy" id="240163"/>
    <lineage>
        <taxon>Eukaryota</taxon>
        <taxon>Metazoa</taxon>
        <taxon>Chordata</taxon>
        <taxon>Craniata</taxon>
        <taxon>Vertebrata</taxon>
        <taxon>Euteleostomi</taxon>
        <taxon>Actinopterygii</taxon>
        <taxon>Neopterygii</taxon>
        <taxon>Teleostei</taxon>
        <taxon>Neoteleostei</taxon>
        <taxon>Acanthomorphata</taxon>
        <taxon>Eupercaria</taxon>
        <taxon>Sciaenidae</taxon>
        <taxon>Nibea</taxon>
    </lineage>
</organism>
<keyword evidence="2" id="KW-1185">Reference proteome</keyword>
<protein>
    <submittedName>
        <fullName evidence="1">Uncharacterized protein</fullName>
    </submittedName>
</protein>